<proteinExistence type="predicted"/>
<name>A0A8S5QV57_9CAUD</name>
<dbReference type="PROSITE" id="PS51257">
    <property type="entry name" value="PROKAR_LIPOPROTEIN"/>
    <property type="match status" value="1"/>
</dbReference>
<dbReference type="EMBL" id="BK015743">
    <property type="protein sequence ID" value="DAE22936.1"/>
    <property type="molecule type" value="Genomic_DNA"/>
</dbReference>
<sequence>MDRLILRIVENQAVISGITLFVTTACGCGVAWLNHKRNKLEELSKGAKRSSLRSEYLNIYNSTEFTWQEKWDMTEPLVKEYFNDLGGNHYIHGLNEKMRRHVEEEIANGKDSN</sequence>
<keyword evidence="1" id="KW-1133">Transmembrane helix</keyword>
<feature type="transmembrane region" description="Helical" evidence="1">
    <location>
        <begin position="12"/>
        <end position="33"/>
    </location>
</feature>
<accession>A0A8S5QV57</accession>
<keyword evidence="1" id="KW-0812">Transmembrane</keyword>
<reference evidence="2" key="1">
    <citation type="journal article" date="2021" name="Proc. Natl. Acad. Sci. U.S.A.">
        <title>A Catalog of Tens of Thousands of Viruses from Human Metagenomes Reveals Hidden Associations with Chronic Diseases.</title>
        <authorList>
            <person name="Tisza M.J."/>
            <person name="Buck C.B."/>
        </authorList>
    </citation>
    <scope>NUCLEOTIDE SEQUENCE</scope>
    <source>
        <strain evidence="2">CtzSN25</strain>
    </source>
</reference>
<keyword evidence="1" id="KW-0472">Membrane</keyword>
<evidence type="ECO:0000313" key="2">
    <source>
        <dbReference type="EMBL" id="DAE22936.1"/>
    </source>
</evidence>
<protein>
    <submittedName>
        <fullName evidence="2">GRB2-binding adapter (GAPT)</fullName>
    </submittedName>
</protein>
<organism evidence="2">
    <name type="scientific">Siphoviridae sp. ctzSN25</name>
    <dbReference type="NCBI Taxonomy" id="2826529"/>
    <lineage>
        <taxon>Viruses</taxon>
        <taxon>Duplodnaviria</taxon>
        <taxon>Heunggongvirae</taxon>
        <taxon>Uroviricota</taxon>
        <taxon>Caudoviricetes</taxon>
    </lineage>
</organism>
<evidence type="ECO:0000256" key="1">
    <source>
        <dbReference type="SAM" id="Phobius"/>
    </source>
</evidence>